<evidence type="ECO:0000256" key="2">
    <source>
        <dbReference type="ARBA" id="ARBA00014363"/>
    </source>
</evidence>
<dbReference type="Proteomes" id="UP000184052">
    <property type="component" value="Unassembled WGS sequence"/>
</dbReference>
<dbReference type="InterPro" id="IPR050238">
    <property type="entry name" value="DNA_Rep/Repair_Clamp_Loader"/>
</dbReference>
<dbReference type="Pfam" id="PF09115">
    <property type="entry name" value="DNApol3-delta_C"/>
    <property type="match status" value="1"/>
</dbReference>
<dbReference type="Pfam" id="PF13177">
    <property type="entry name" value="DNA_pol3_delta2"/>
    <property type="match status" value="1"/>
</dbReference>
<protein>
    <recommendedName>
        <fullName evidence="2">DNA polymerase III subunit delta'</fullName>
        <ecNumber evidence="1">2.7.7.7</ecNumber>
    </recommendedName>
</protein>
<dbReference type="OrthoDB" id="9810148at2"/>
<evidence type="ECO:0000256" key="6">
    <source>
        <dbReference type="ARBA" id="ARBA00022932"/>
    </source>
</evidence>
<name>A0A1M6CF55_9FIRM</name>
<dbReference type="PANTHER" id="PTHR11669">
    <property type="entry name" value="REPLICATION FACTOR C / DNA POLYMERASE III GAMMA-TAU SUBUNIT"/>
    <property type="match status" value="1"/>
</dbReference>
<dbReference type="EMBL" id="FQZL01000005">
    <property type="protein sequence ID" value="SHI59616.1"/>
    <property type="molecule type" value="Genomic_DNA"/>
</dbReference>
<dbReference type="EC" id="2.7.7.7" evidence="1"/>
<dbReference type="Gene3D" id="3.40.50.300">
    <property type="entry name" value="P-loop containing nucleotide triphosphate hydrolases"/>
    <property type="match status" value="1"/>
</dbReference>
<proteinExistence type="predicted"/>
<sequence>MDGLGYDEVIGQDKIKKHLMDITKSDSISHGYIFEGPKGTGKLRLAEVFAQTILCTERNDYPCGVCSSCIKAMAGSHPDIHVMDYSENSIKRQDVDEIQEIVYVKPYESRRKVIIINDAQKMTVQASNTFLKTLEEPPEDTVIILITLNQSLIIQTIVSRCQTIKLDRISDREVKRILMEEYGVESQMAGLITGYSKGIVQRAVNILREEVNILQLRGEIVDMVDDILKSGKSIVFEYEKYFDKHKDDIDDILEILMIWFRDLSFYKVGAVDQIINIDRMSLIEKQSGKTDGKRCSEMYELFQNTYDDVKSNVNYKLAIDNMLFGIQEVKHD</sequence>
<feature type="domain" description="DNA polymerase III delta subunit C-terminal" evidence="8">
    <location>
        <begin position="229"/>
        <end position="326"/>
    </location>
</feature>
<dbReference type="GO" id="GO:0003887">
    <property type="term" value="F:DNA-directed DNA polymerase activity"/>
    <property type="evidence" value="ECO:0007669"/>
    <property type="project" value="UniProtKB-KW"/>
</dbReference>
<keyword evidence="6" id="KW-0239">DNA-directed DNA polymerase</keyword>
<evidence type="ECO:0000256" key="7">
    <source>
        <dbReference type="ARBA" id="ARBA00049244"/>
    </source>
</evidence>
<accession>A0A1M6CF55</accession>
<dbReference type="InterPro" id="IPR004622">
    <property type="entry name" value="DNA_pol_HolB"/>
</dbReference>
<organism evidence="9 10">
    <name type="scientific">Dethiosulfatibacter aminovorans DSM 17477</name>
    <dbReference type="NCBI Taxonomy" id="1121476"/>
    <lineage>
        <taxon>Bacteria</taxon>
        <taxon>Bacillati</taxon>
        <taxon>Bacillota</taxon>
        <taxon>Tissierellia</taxon>
        <taxon>Dethiosulfatibacter</taxon>
    </lineage>
</organism>
<keyword evidence="4" id="KW-0548">Nucleotidyltransferase</keyword>
<comment type="catalytic activity">
    <reaction evidence="7">
        <text>DNA(n) + a 2'-deoxyribonucleoside 5'-triphosphate = DNA(n+1) + diphosphate</text>
        <dbReference type="Rhea" id="RHEA:22508"/>
        <dbReference type="Rhea" id="RHEA-COMP:17339"/>
        <dbReference type="Rhea" id="RHEA-COMP:17340"/>
        <dbReference type="ChEBI" id="CHEBI:33019"/>
        <dbReference type="ChEBI" id="CHEBI:61560"/>
        <dbReference type="ChEBI" id="CHEBI:173112"/>
        <dbReference type="EC" id="2.7.7.7"/>
    </reaction>
</comment>
<dbReference type="Gene3D" id="1.20.272.10">
    <property type="match status" value="1"/>
</dbReference>
<dbReference type="GO" id="GO:0003677">
    <property type="term" value="F:DNA binding"/>
    <property type="evidence" value="ECO:0007669"/>
    <property type="project" value="InterPro"/>
</dbReference>
<dbReference type="GO" id="GO:0006261">
    <property type="term" value="P:DNA-templated DNA replication"/>
    <property type="evidence" value="ECO:0007669"/>
    <property type="project" value="TreeGrafter"/>
</dbReference>
<dbReference type="RefSeq" id="WP_094762679.1">
    <property type="nucleotide sequence ID" value="NZ_FQZL01000005.1"/>
</dbReference>
<dbReference type="GO" id="GO:0009360">
    <property type="term" value="C:DNA polymerase III complex"/>
    <property type="evidence" value="ECO:0007669"/>
    <property type="project" value="InterPro"/>
</dbReference>
<evidence type="ECO:0000256" key="3">
    <source>
        <dbReference type="ARBA" id="ARBA00022679"/>
    </source>
</evidence>
<dbReference type="STRING" id="1121476.SAMN02745751_00685"/>
<evidence type="ECO:0000313" key="10">
    <source>
        <dbReference type="Proteomes" id="UP000184052"/>
    </source>
</evidence>
<keyword evidence="3" id="KW-0808">Transferase</keyword>
<keyword evidence="10" id="KW-1185">Reference proteome</keyword>
<dbReference type="NCBIfam" id="TIGR00678">
    <property type="entry name" value="holB"/>
    <property type="match status" value="1"/>
</dbReference>
<reference evidence="9 10" key="1">
    <citation type="submission" date="2016-11" db="EMBL/GenBank/DDBJ databases">
        <authorList>
            <person name="Jaros S."/>
            <person name="Januszkiewicz K."/>
            <person name="Wedrychowicz H."/>
        </authorList>
    </citation>
    <scope>NUCLEOTIDE SEQUENCE [LARGE SCALE GENOMIC DNA]</scope>
    <source>
        <strain evidence="9 10">DSM 17477</strain>
    </source>
</reference>
<gene>
    <name evidence="9" type="ORF">SAMN02745751_00685</name>
</gene>
<dbReference type="InterPro" id="IPR027417">
    <property type="entry name" value="P-loop_NTPase"/>
</dbReference>
<keyword evidence="5" id="KW-0235">DNA replication</keyword>
<evidence type="ECO:0000256" key="4">
    <source>
        <dbReference type="ARBA" id="ARBA00022695"/>
    </source>
</evidence>
<dbReference type="PANTHER" id="PTHR11669:SF8">
    <property type="entry name" value="DNA POLYMERASE III SUBUNIT DELTA"/>
    <property type="match status" value="1"/>
</dbReference>
<dbReference type="AlphaFoldDB" id="A0A1M6CF55"/>
<evidence type="ECO:0000256" key="1">
    <source>
        <dbReference type="ARBA" id="ARBA00012417"/>
    </source>
</evidence>
<evidence type="ECO:0000259" key="8">
    <source>
        <dbReference type="Pfam" id="PF09115"/>
    </source>
</evidence>
<dbReference type="SUPFAM" id="SSF52540">
    <property type="entry name" value="P-loop containing nucleoside triphosphate hydrolases"/>
    <property type="match status" value="1"/>
</dbReference>
<dbReference type="InterPro" id="IPR015199">
    <property type="entry name" value="DNA_pol_III_delta_C"/>
</dbReference>
<dbReference type="GO" id="GO:0008408">
    <property type="term" value="F:3'-5' exonuclease activity"/>
    <property type="evidence" value="ECO:0007669"/>
    <property type="project" value="InterPro"/>
</dbReference>
<evidence type="ECO:0000256" key="5">
    <source>
        <dbReference type="ARBA" id="ARBA00022705"/>
    </source>
</evidence>
<evidence type="ECO:0000313" key="9">
    <source>
        <dbReference type="EMBL" id="SHI59616.1"/>
    </source>
</evidence>